<evidence type="ECO:0000256" key="2">
    <source>
        <dbReference type="SAM" id="SignalP"/>
    </source>
</evidence>
<protein>
    <submittedName>
        <fullName evidence="3">Uncharacterized protein</fullName>
    </submittedName>
</protein>
<evidence type="ECO:0000313" key="4">
    <source>
        <dbReference type="Proteomes" id="UP000199569"/>
    </source>
</evidence>
<feature type="region of interest" description="Disordered" evidence="1">
    <location>
        <begin position="64"/>
        <end position="85"/>
    </location>
</feature>
<dbReference type="OrthoDB" id="8004769at2"/>
<feature type="chain" id="PRO_5011511544" evidence="2">
    <location>
        <begin position="25"/>
        <end position="85"/>
    </location>
</feature>
<reference evidence="3 4" key="1">
    <citation type="submission" date="2016-10" db="EMBL/GenBank/DDBJ databases">
        <authorList>
            <person name="de Groot N.N."/>
        </authorList>
    </citation>
    <scope>NUCLEOTIDE SEQUENCE [LARGE SCALE GENOMIC DNA]</scope>
    <source>
        <strain evidence="3 4">CGMCC 1.7666</strain>
    </source>
</reference>
<dbReference type="EMBL" id="FMVJ01000005">
    <property type="protein sequence ID" value="SCY64427.1"/>
    <property type="molecule type" value="Genomic_DNA"/>
</dbReference>
<dbReference type="RefSeq" id="WP_091134251.1">
    <property type="nucleotide sequence ID" value="NZ_FMVJ01000005.1"/>
</dbReference>
<dbReference type="STRING" id="549386.SAMN02927923_01803"/>
<accession>A0A1G5HL30</accession>
<dbReference type="Proteomes" id="UP000199569">
    <property type="component" value="Unassembled WGS sequence"/>
</dbReference>
<dbReference type="PROSITE" id="PS51257">
    <property type="entry name" value="PROKAR_LIPOPROTEIN"/>
    <property type="match status" value="1"/>
</dbReference>
<evidence type="ECO:0000256" key="1">
    <source>
        <dbReference type="SAM" id="MobiDB-lite"/>
    </source>
</evidence>
<keyword evidence="4" id="KW-1185">Reference proteome</keyword>
<evidence type="ECO:0000313" key="3">
    <source>
        <dbReference type="EMBL" id="SCY64427.1"/>
    </source>
</evidence>
<feature type="compositionally biased region" description="Basic and acidic residues" evidence="1">
    <location>
        <begin position="71"/>
        <end position="85"/>
    </location>
</feature>
<sequence>MLKLIPLAALGLGLAACVPTQHPAYLVAAADPAVGTRPPAYSSVTAGVRAYDVVDPLDWRELNRRVAPGADPERGDSDDAARRGR</sequence>
<name>A0A1G5HL30_9HYPH</name>
<feature type="signal peptide" evidence="2">
    <location>
        <begin position="1"/>
        <end position="24"/>
    </location>
</feature>
<organism evidence="3 4">
    <name type="scientific">Microvirga guangxiensis</name>
    <dbReference type="NCBI Taxonomy" id="549386"/>
    <lineage>
        <taxon>Bacteria</taxon>
        <taxon>Pseudomonadati</taxon>
        <taxon>Pseudomonadota</taxon>
        <taxon>Alphaproteobacteria</taxon>
        <taxon>Hyphomicrobiales</taxon>
        <taxon>Methylobacteriaceae</taxon>
        <taxon>Microvirga</taxon>
    </lineage>
</organism>
<dbReference type="AlphaFoldDB" id="A0A1G5HL30"/>
<proteinExistence type="predicted"/>
<gene>
    <name evidence="3" type="ORF">SAMN02927923_01803</name>
</gene>
<keyword evidence="2" id="KW-0732">Signal</keyword>